<evidence type="ECO:0000313" key="2">
    <source>
        <dbReference type="EMBL" id="KAF9509241.1"/>
    </source>
</evidence>
<evidence type="ECO:0000313" key="3">
    <source>
        <dbReference type="Proteomes" id="UP000886523"/>
    </source>
</evidence>
<accession>A0A9P6DNQ5</accession>
<feature type="region of interest" description="Disordered" evidence="1">
    <location>
        <begin position="1"/>
        <end position="129"/>
    </location>
</feature>
<dbReference type="Proteomes" id="UP000886523">
    <property type="component" value="Unassembled WGS sequence"/>
</dbReference>
<comment type="caution">
    <text evidence="2">The sequence shown here is derived from an EMBL/GenBank/DDBJ whole genome shotgun (WGS) entry which is preliminary data.</text>
</comment>
<evidence type="ECO:0000256" key="1">
    <source>
        <dbReference type="SAM" id="MobiDB-lite"/>
    </source>
</evidence>
<gene>
    <name evidence="2" type="ORF">BS47DRAFT_1365359</name>
</gene>
<keyword evidence="3" id="KW-1185">Reference proteome</keyword>
<feature type="compositionally biased region" description="Low complexity" evidence="1">
    <location>
        <begin position="61"/>
        <end position="74"/>
    </location>
</feature>
<dbReference type="EMBL" id="MU129039">
    <property type="protein sequence ID" value="KAF9509241.1"/>
    <property type="molecule type" value="Genomic_DNA"/>
</dbReference>
<proteinExistence type="predicted"/>
<feature type="compositionally biased region" description="Low complexity" evidence="1">
    <location>
        <begin position="120"/>
        <end position="129"/>
    </location>
</feature>
<name>A0A9P6DNQ5_9AGAM</name>
<protein>
    <submittedName>
        <fullName evidence="2">Uncharacterized protein</fullName>
    </submittedName>
</protein>
<organism evidence="2 3">
    <name type="scientific">Hydnum rufescens UP504</name>
    <dbReference type="NCBI Taxonomy" id="1448309"/>
    <lineage>
        <taxon>Eukaryota</taxon>
        <taxon>Fungi</taxon>
        <taxon>Dikarya</taxon>
        <taxon>Basidiomycota</taxon>
        <taxon>Agaricomycotina</taxon>
        <taxon>Agaricomycetes</taxon>
        <taxon>Cantharellales</taxon>
        <taxon>Hydnaceae</taxon>
        <taxon>Hydnum</taxon>
    </lineage>
</organism>
<feature type="non-terminal residue" evidence="2">
    <location>
        <position position="1"/>
    </location>
</feature>
<feature type="compositionally biased region" description="Polar residues" evidence="1">
    <location>
        <begin position="1"/>
        <end position="10"/>
    </location>
</feature>
<reference evidence="2" key="1">
    <citation type="journal article" date="2020" name="Nat. Commun.">
        <title>Large-scale genome sequencing of mycorrhizal fungi provides insights into the early evolution of symbiotic traits.</title>
        <authorList>
            <person name="Miyauchi S."/>
            <person name="Kiss E."/>
            <person name="Kuo A."/>
            <person name="Drula E."/>
            <person name="Kohler A."/>
            <person name="Sanchez-Garcia M."/>
            <person name="Morin E."/>
            <person name="Andreopoulos B."/>
            <person name="Barry K.W."/>
            <person name="Bonito G."/>
            <person name="Buee M."/>
            <person name="Carver A."/>
            <person name="Chen C."/>
            <person name="Cichocki N."/>
            <person name="Clum A."/>
            <person name="Culley D."/>
            <person name="Crous P.W."/>
            <person name="Fauchery L."/>
            <person name="Girlanda M."/>
            <person name="Hayes R.D."/>
            <person name="Keri Z."/>
            <person name="LaButti K."/>
            <person name="Lipzen A."/>
            <person name="Lombard V."/>
            <person name="Magnuson J."/>
            <person name="Maillard F."/>
            <person name="Murat C."/>
            <person name="Nolan M."/>
            <person name="Ohm R.A."/>
            <person name="Pangilinan J."/>
            <person name="Pereira M.F."/>
            <person name="Perotto S."/>
            <person name="Peter M."/>
            <person name="Pfister S."/>
            <person name="Riley R."/>
            <person name="Sitrit Y."/>
            <person name="Stielow J.B."/>
            <person name="Szollosi G."/>
            <person name="Zifcakova L."/>
            <person name="Stursova M."/>
            <person name="Spatafora J.W."/>
            <person name="Tedersoo L."/>
            <person name="Vaario L.M."/>
            <person name="Yamada A."/>
            <person name="Yan M."/>
            <person name="Wang P."/>
            <person name="Xu J."/>
            <person name="Bruns T."/>
            <person name="Baldrian P."/>
            <person name="Vilgalys R."/>
            <person name="Dunand C."/>
            <person name="Henrissat B."/>
            <person name="Grigoriev I.V."/>
            <person name="Hibbett D."/>
            <person name="Nagy L.G."/>
            <person name="Martin F.M."/>
        </authorList>
    </citation>
    <scope>NUCLEOTIDE SEQUENCE</scope>
    <source>
        <strain evidence="2">UP504</strain>
    </source>
</reference>
<dbReference type="AlphaFoldDB" id="A0A9P6DNQ5"/>
<sequence>YRLNHPQNESPKPNAPRNTPRRTPDKPHPLWRVCDNSKTVKPNDNPPNEPPWGMMMRLAMTPAKRTTPTTTGQTKPKRAPHTRFCGFCHLNPTPATPPNEHGRTTTHPPNESRERQQVETTTQAQTNPTPASAGVVIFKVFF</sequence>